<evidence type="ECO:0000256" key="1">
    <source>
        <dbReference type="SAM" id="MobiDB-lite"/>
    </source>
</evidence>
<proteinExistence type="predicted"/>
<name>A0A8J2LQP1_9HEXA</name>
<evidence type="ECO:0000313" key="2">
    <source>
        <dbReference type="EMBL" id="CAG7836964.1"/>
    </source>
</evidence>
<dbReference type="OrthoDB" id="6416797at2759"/>
<organism evidence="2 3">
    <name type="scientific">Allacma fusca</name>
    <dbReference type="NCBI Taxonomy" id="39272"/>
    <lineage>
        <taxon>Eukaryota</taxon>
        <taxon>Metazoa</taxon>
        <taxon>Ecdysozoa</taxon>
        <taxon>Arthropoda</taxon>
        <taxon>Hexapoda</taxon>
        <taxon>Collembola</taxon>
        <taxon>Symphypleona</taxon>
        <taxon>Sminthuridae</taxon>
        <taxon>Allacma</taxon>
    </lineage>
</organism>
<keyword evidence="3" id="KW-1185">Reference proteome</keyword>
<evidence type="ECO:0008006" key="4">
    <source>
        <dbReference type="Google" id="ProtNLM"/>
    </source>
</evidence>
<dbReference type="PANTHER" id="PTHR23324">
    <property type="entry name" value="SEC14 RELATED PROTEIN"/>
    <property type="match status" value="1"/>
</dbReference>
<dbReference type="EMBL" id="CAJVCH010571224">
    <property type="protein sequence ID" value="CAG7836964.1"/>
    <property type="molecule type" value="Genomic_DNA"/>
</dbReference>
<evidence type="ECO:0000313" key="3">
    <source>
        <dbReference type="Proteomes" id="UP000708208"/>
    </source>
</evidence>
<gene>
    <name evidence="2" type="ORF">AFUS01_LOCUS46150</name>
</gene>
<accession>A0A8J2LQP1</accession>
<feature type="region of interest" description="Disordered" evidence="1">
    <location>
        <begin position="260"/>
        <end position="285"/>
    </location>
</feature>
<protein>
    <recommendedName>
        <fullName evidence="4">CRAL-TRIO domain-containing protein</fullName>
    </recommendedName>
</protein>
<dbReference type="InterPro" id="IPR051064">
    <property type="entry name" value="SEC14/CRAL-TRIO_domain"/>
</dbReference>
<reference evidence="2" key="1">
    <citation type="submission" date="2021-06" db="EMBL/GenBank/DDBJ databases">
        <authorList>
            <person name="Hodson N. C."/>
            <person name="Mongue J. A."/>
            <person name="Jaron S. K."/>
        </authorList>
    </citation>
    <scope>NUCLEOTIDE SEQUENCE</scope>
</reference>
<comment type="caution">
    <text evidence="2">The sequence shown here is derived from an EMBL/GenBank/DDBJ whole genome shotgun (WGS) entry which is preliminary data.</text>
</comment>
<dbReference type="GO" id="GO:0005737">
    <property type="term" value="C:cytoplasm"/>
    <property type="evidence" value="ECO:0007669"/>
    <property type="project" value="TreeGrafter"/>
</dbReference>
<dbReference type="Proteomes" id="UP000708208">
    <property type="component" value="Unassembled WGS sequence"/>
</dbReference>
<dbReference type="AlphaFoldDB" id="A0A8J2LQP1"/>
<feature type="compositionally biased region" description="Polar residues" evidence="1">
    <location>
        <begin position="262"/>
        <end position="285"/>
    </location>
</feature>
<dbReference type="PANTHER" id="PTHR23324:SF83">
    <property type="entry name" value="SEC14-LIKE PROTEIN 2"/>
    <property type="match status" value="1"/>
</dbReference>
<sequence>MASITNANTESLTEEDIAIKEVRARITDVIAADAKFNDDLYLLQWLKAQKLNPEMAEGMIRKSIKWRQEQNIHSNLHQVFDEDFLKEYFVPISKTKTGIPVVYVPVGSLNFKKAITKYGKNLWIKYWWMKCAQFEEEMIVFNKSQNRSNLKTLTSNSARGLVGLVNAKNFSSLQLLNLDVLRSSVEIAPAITSEFPAVFENLIFYNMNAVFKTIFVAVKPFLVGPGLTIEVYGSDEKIWRERLLQIINLEDLQELENHRKQSSGLRNLENSGPPIQTNCDGNQTQ</sequence>